<evidence type="ECO:0000313" key="6">
    <source>
        <dbReference type="Proteomes" id="UP000095780"/>
    </source>
</evidence>
<evidence type="ECO:0000259" key="4">
    <source>
        <dbReference type="PROSITE" id="PS01124"/>
    </source>
</evidence>
<organism evidence="5 6">
    <name type="scientific">Lachnospira eligens</name>
    <dbReference type="NCBI Taxonomy" id="39485"/>
    <lineage>
        <taxon>Bacteria</taxon>
        <taxon>Bacillati</taxon>
        <taxon>Bacillota</taxon>
        <taxon>Clostridia</taxon>
        <taxon>Lachnospirales</taxon>
        <taxon>Lachnospiraceae</taxon>
        <taxon>Lachnospira</taxon>
    </lineage>
</organism>
<keyword evidence="3" id="KW-0804">Transcription</keyword>
<dbReference type="InterPro" id="IPR009057">
    <property type="entry name" value="Homeodomain-like_sf"/>
</dbReference>
<dbReference type="Pfam" id="PF12833">
    <property type="entry name" value="HTH_18"/>
    <property type="match status" value="1"/>
</dbReference>
<evidence type="ECO:0000256" key="1">
    <source>
        <dbReference type="ARBA" id="ARBA00023015"/>
    </source>
</evidence>
<dbReference type="InterPro" id="IPR037923">
    <property type="entry name" value="HTH-like"/>
</dbReference>
<proteinExistence type="predicted"/>
<dbReference type="EMBL" id="CZBV01000004">
    <property type="protein sequence ID" value="CUQ86216.1"/>
    <property type="molecule type" value="Genomic_DNA"/>
</dbReference>
<evidence type="ECO:0000256" key="3">
    <source>
        <dbReference type="ARBA" id="ARBA00023163"/>
    </source>
</evidence>
<dbReference type="Pfam" id="PF02311">
    <property type="entry name" value="AraC_binding"/>
    <property type="match status" value="1"/>
</dbReference>
<dbReference type="InterPro" id="IPR014710">
    <property type="entry name" value="RmlC-like_jellyroll"/>
</dbReference>
<gene>
    <name evidence="5" type="primary">ypdC</name>
    <name evidence="5" type="ORF">ERS852492_01798</name>
</gene>
<dbReference type="GO" id="GO:0043565">
    <property type="term" value="F:sequence-specific DNA binding"/>
    <property type="evidence" value="ECO:0007669"/>
    <property type="project" value="InterPro"/>
</dbReference>
<accession>A0A174ZQ04</accession>
<feature type="domain" description="HTH araC/xylS-type" evidence="4">
    <location>
        <begin position="174"/>
        <end position="272"/>
    </location>
</feature>
<dbReference type="Gene3D" id="1.10.10.60">
    <property type="entry name" value="Homeodomain-like"/>
    <property type="match status" value="2"/>
</dbReference>
<reference evidence="5 6" key="1">
    <citation type="submission" date="2015-09" db="EMBL/GenBank/DDBJ databases">
        <authorList>
            <consortium name="Pathogen Informatics"/>
        </authorList>
    </citation>
    <scope>NUCLEOTIDE SEQUENCE [LARGE SCALE GENOMIC DNA]</scope>
    <source>
        <strain evidence="5 6">2789STDY5834878</strain>
    </source>
</reference>
<dbReference type="AlphaFoldDB" id="A0A174ZQ04"/>
<protein>
    <submittedName>
        <fullName evidence="5">Uncharacterized HTH-type transcriptional regulator ypdC</fullName>
    </submittedName>
</protein>
<dbReference type="PANTHER" id="PTHR43280:SF28">
    <property type="entry name" value="HTH-TYPE TRANSCRIPTIONAL ACTIVATOR RHAS"/>
    <property type="match status" value="1"/>
</dbReference>
<dbReference type="RefSeq" id="WP_055287326.1">
    <property type="nucleotide sequence ID" value="NZ_CABIXW010000004.1"/>
</dbReference>
<dbReference type="PANTHER" id="PTHR43280">
    <property type="entry name" value="ARAC-FAMILY TRANSCRIPTIONAL REGULATOR"/>
    <property type="match status" value="1"/>
</dbReference>
<dbReference type="Gene3D" id="2.60.120.10">
    <property type="entry name" value="Jelly Rolls"/>
    <property type="match status" value="1"/>
</dbReference>
<sequence length="273" mass="31612">MYHFINDNFHTDIATVPPSYKMKHFHEHNRWELMFIYSGSCTLYVGDEIYMLNSGGLALIPPDMAHMTTYLAGSDHTRYVLYFNNDELKWIADDSSQDIESIFHKHPVIHIPERRLDYISSIIQKISYEHNGVDSLSLSFIHSYFHELILFILRCQMYEDNVITKMDTGNELIQKVIEYIIYNYHNDITMAATAELFNMSESSLSKKFKAFTGFRFREYLIYVRTHAAADLLVNTSLSITEIADKCGFADSNTMGGTFKKIMGEAPGSYRKSH</sequence>
<dbReference type="Proteomes" id="UP000095780">
    <property type="component" value="Unassembled WGS sequence"/>
</dbReference>
<evidence type="ECO:0000256" key="2">
    <source>
        <dbReference type="ARBA" id="ARBA00023125"/>
    </source>
</evidence>
<dbReference type="GO" id="GO:0003700">
    <property type="term" value="F:DNA-binding transcription factor activity"/>
    <property type="evidence" value="ECO:0007669"/>
    <property type="project" value="InterPro"/>
</dbReference>
<dbReference type="SUPFAM" id="SSF51215">
    <property type="entry name" value="Regulatory protein AraC"/>
    <property type="match status" value="1"/>
</dbReference>
<name>A0A174ZQ04_9FIRM</name>
<evidence type="ECO:0000313" key="5">
    <source>
        <dbReference type="EMBL" id="CUQ86216.1"/>
    </source>
</evidence>
<dbReference type="SUPFAM" id="SSF46689">
    <property type="entry name" value="Homeodomain-like"/>
    <property type="match status" value="2"/>
</dbReference>
<keyword evidence="1" id="KW-0805">Transcription regulation</keyword>
<dbReference type="InterPro" id="IPR018060">
    <property type="entry name" value="HTH_AraC"/>
</dbReference>
<dbReference type="PROSITE" id="PS01124">
    <property type="entry name" value="HTH_ARAC_FAMILY_2"/>
    <property type="match status" value="1"/>
</dbReference>
<dbReference type="InterPro" id="IPR003313">
    <property type="entry name" value="AraC-bd"/>
</dbReference>
<keyword evidence="2" id="KW-0238">DNA-binding</keyword>
<dbReference type="SMART" id="SM00342">
    <property type="entry name" value="HTH_ARAC"/>
    <property type="match status" value="1"/>
</dbReference>